<reference evidence="2" key="1">
    <citation type="journal article" date="2016" name="Genome Biol. Evol.">
        <title>Comparative 'omics' of the Fusarium fujikuroi species complex highlights differences in genetic potential and metabolite synthesis.</title>
        <authorList>
            <person name="Niehaus E.-M."/>
            <person name="Muensterkoetter M."/>
            <person name="Proctor R.H."/>
            <person name="Brown D.W."/>
            <person name="Sharon A."/>
            <person name="Idan Y."/>
            <person name="Oren-Young L."/>
            <person name="Sieber C.M."/>
            <person name="Novak O."/>
            <person name="Pencik A."/>
            <person name="Tarkowska D."/>
            <person name="Hromadova K."/>
            <person name="Freeman S."/>
            <person name="Maymon M."/>
            <person name="Elazar M."/>
            <person name="Youssef S.A."/>
            <person name="El-Shabrawy E.S.M."/>
            <person name="Shalaby A.B.A."/>
            <person name="Houterman P."/>
            <person name="Brock N.L."/>
            <person name="Burkhardt I."/>
            <person name="Tsavkelova E.A."/>
            <person name="Dickschat J.S."/>
            <person name="Galuszka P."/>
            <person name="Gueldener U."/>
            <person name="Tudzynski B."/>
        </authorList>
    </citation>
    <scope>NUCLEOTIDE SEQUENCE [LARGE SCALE GENOMIC DNA]</scope>
    <source>
        <strain evidence="2">ET1</strain>
    </source>
</reference>
<dbReference type="GeneID" id="42056340"/>
<protein>
    <submittedName>
        <fullName evidence="1">Uncharacterized protein</fullName>
    </submittedName>
</protein>
<accession>A0A1L7W033</accession>
<dbReference type="EMBL" id="FJOF01000010">
    <property type="protein sequence ID" value="CZR46024.1"/>
    <property type="molecule type" value="Genomic_DNA"/>
</dbReference>
<proteinExistence type="predicted"/>
<dbReference type="RefSeq" id="XP_031086558.1">
    <property type="nucleotide sequence ID" value="XM_031220951.1"/>
</dbReference>
<dbReference type="VEuPathDB" id="FungiDB:FPRO_11471"/>
<organism evidence="1 2">
    <name type="scientific">Fusarium proliferatum (strain ET1)</name>
    <name type="common">Orchid endophyte fungus</name>
    <dbReference type="NCBI Taxonomy" id="1227346"/>
    <lineage>
        <taxon>Eukaryota</taxon>
        <taxon>Fungi</taxon>
        <taxon>Dikarya</taxon>
        <taxon>Ascomycota</taxon>
        <taxon>Pezizomycotina</taxon>
        <taxon>Sordariomycetes</taxon>
        <taxon>Hypocreomycetidae</taxon>
        <taxon>Hypocreales</taxon>
        <taxon>Nectriaceae</taxon>
        <taxon>Fusarium</taxon>
        <taxon>Fusarium fujikuroi species complex</taxon>
    </lineage>
</organism>
<comment type="caution">
    <text evidence="1">The sequence shown here is derived from an EMBL/GenBank/DDBJ whole genome shotgun (WGS) entry which is preliminary data.</text>
</comment>
<sequence length="766" mass="83955">MANTLTLSTAAGAGGSFEQQGSIDWVQIARMSVSVPISVLARFTAADVSPLTIVVGQEMSSLFRLSTTGHERLITALGNLKSFSAIGDAIWFGFGIKHIVRLLGETDKGLKCLMLCACLSEIHLPNTSAEILIRLADACDAPDDIRPSASQWLNLVGSCSGTLKSTTFACIAEQFMSFHTPYVNEEYKDEPGHVAEALLAVARVSSGVLSSATLTGGRSCGWIAAIGFYFLGLEVEIQSADNATIYKSTTSDDYIRLVVIYGKPQCSQQVQVTSTAYFINSVDNIMSSYEQRFDSIISGTLPWNSCLCRTFGDSFKKLLDANKEFGYLIGAATRVFQGLTNSDTSGMFDSDDCISWFGFQPGQYGHGFWHSATSWFPELLPLCPKVDLDVDMSVDEAVKAYNRAAKDLAHICGCTYCSGIVCRSTTRGYCLPVLAETIIFLVWNISALQIHTDLKPYHSGLRFIYKLHSGGASIDPSFGKWDRGGFHDAYFGDLVHLVRRLDLASVYHTAQFLFTNNLYALQRCRAFTSASVGGLCFYFDILRNVSDRPEEAVTLHVVPGVIQTKAGRQYSFIADKTGTRSDGLLGFDWRDNSSFEITSSYRTDYQASVVDTLGGNISIPILATDTGSSDLNVKLFLEESTSGLLVDLHFISARGTCRVGAYTMLKEIIENSGLVGCTHRDCTRMDQIQCDISVINGEGSVPETLQPRIYLRRLAGNPLARCVGLLVNREWNEAPILRQRECIPCCVRTAANMRYNHGVSPSYVIL</sequence>
<dbReference type="Proteomes" id="UP000183971">
    <property type="component" value="Unassembled WGS sequence"/>
</dbReference>
<name>A0A1L7W033_FUSPR</name>
<keyword evidence="2" id="KW-1185">Reference proteome</keyword>
<evidence type="ECO:0000313" key="1">
    <source>
        <dbReference type="EMBL" id="CZR46024.1"/>
    </source>
</evidence>
<gene>
    <name evidence="1" type="ORF">FPRO_11471</name>
</gene>
<evidence type="ECO:0000313" key="2">
    <source>
        <dbReference type="Proteomes" id="UP000183971"/>
    </source>
</evidence>
<dbReference type="AlphaFoldDB" id="A0A1L7W033"/>